<keyword evidence="8 9" id="KW-0998">Cell outer membrane</keyword>
<evidence type="ECO:0000256" key="5">
    <source>
        <dbReference type="ARBA" id="ARBA00022729"/>
    </source>
</evidence>
<dbReference type="PANTHER" id="PTHR30069:SF27">
    <property type="entry name" value="BLL4766 PROTEIN"/>
    <property type="match status" value="1"/>
</dbReference>
<feature type="domain" description="TonB-dependent receptor-like beta-barrel" evidence="11">
    <location>
        <begin position="161"/>
        <end position="678"/>
    </location>
</feature>
<evidence type="ECO:0000256" key="3">
    <source>
        <dbReference type="ARBA" id="ARBA00022452"/>
    </source>
</evidence>
<comment type="subcellular location">
    <subcellularLocation>
        <location evidence="1 9">Cell outer membrane</location>
        <topology evidence="1 9">Multi-pass membrane protein</topology>
    </subcellularLocation>
</comment>
<protein>
    <submittedName>
        <fullName evidence="13">TonB-dependent receptor</fullName>
    </submittedName>
</protein>
<dbReference type="PROSITE" id="PS01156">
    <property type="entry name" value="TONB_DEPENDENT_REC_2"/>
    <property type="match status" value="1"/>
</dbReference>
<dbReference type="InterPro" id="IPR000531">
    <property type="entry name" value="Beta-barrel_TonB"/>
</dbReference>
<keyword evidence="5" id="KW-0732">Signal</keyword>
<dbReference type="CDD" id="cd01347">
    <property type="entry name" value="ligand_gated_channel"/>
    <property type="match status" value="1"/>
</dbReference>
<evidence type="ECO:0000313" key="13">
    <source>
        <dbReference type="EMBL" id="QNM14384.1"/>
    </source>
</evidence>
<dbReference type="Gene3D" id="2.170.130.10">
    <property type="entry name" value="TonB-dependent receptor, plug domain"/>
    <property type="match status" value="1"/>
</dbReference>
<dbReference type="RefSeq" id="WP_187422600.1">
    <property type="nucleotide sequence ID" value="NZ_CP060637.1"/>
</dbReference>
<evidence type="ECO:0000313" key="14">
    <source>
        <dbReference type="Proteomes" id="UP000515913"/>
    </source>
</evidence>
<dbReference type="GO" id="GO:0009279">
    <property type="term" value="C:cell outer membrane"/>
    <property type="evidence" value="ECO:0007669"/>
    <property type="project" value="UniProtKB-SubCell"/>
</dbReference>
<keyword evidence="13" id="KW-0675">Receptor</keyword>
<accession>A0A7G9GUA2</accession>
<dbReference type="GO" id="GO:0044718">
    <property type="term" value="P:siderophore transmembrane transport"/>
    <property type="evidence" value="ECO:0007669"/>
    <property type="project" value="TreeGrafter"/>
</dbReference>
<dbReference type="KEGG" id="fho:H9Q81_05175"/>
<dbReference type="Pfam" id="PF00593">
    <property type="entry name" value="TonB_dep_Rec_b-barrel"/>
    <property type="match status" value="1"/>
</dbReference>
<dbReference type="GO" id="GO:0015344">
    <property type="term" value="F:siderophore uptake transmembrane transporter activity"/>
    <property type="evidence" value="ECO:0007669"/>
    <property type="project" value="TreeGrafter"/>
</dbReference>
<reference evidence="13 14" key="1">
    <citation type="submission" date="2020-08" db="EMBL/GenBank/DDBJ databases">
        <authorList>
            <person name="Liu C."/>
            <person name="Sun Q."/>
        </authorList>
    </citation>
    <scope>NUCLEOTIDE SEQUENCE [LARGE SCALE GENOMIC DNA]</scope>
    <source>
        <strain evidence="13 14">NSJ-57</strain>
    </source>
</reference>
<comment type="similarity">
    <text evidence="9 10">Belongs to the TonB-dependent receptor family.</text>
</comment>
<keyword evidence="6 10" id="KW-0798">TonB box</keyword>
<evidence type="ECO:0000256" key="6">
    <source>
        <dbReference type="ARBA" id="ARBA00023077"/>
    </source>
</evidence>
<dbReference type="InterPro" id="IPR012910">
    <property type="entry name" value="Plug_dom"/>
</dbReference>
<dbReference type="SUPFAM" id="SSF56935">
    <property type="entry name" value="Porins"/>
    <property type="match status" value="1"/>
</dbReference>
<evidence type="ECO:0000256" key="9">
    <source>
        <dbReference type="PROSITE-ProRule" id="PRU01360"/>
    </source>
</evidence>
<dbReference type="AlphaFoldDB" id="A0A7G9GUA2"/>
<keyword evidence="14" id="KW-1185">Reference proteome</keyword>
<keyword evidence="2 9" id="KW-0813">Transport</keyword>
<evidence type="ECO:0000259" key="12">
    <source>
        <dbReference type="Pfam" id="PF07715"/>
    </source>
</evidence>
<dbReference type="InterPro" id="IPR036942">
    <property type="entry name" value="Beta-barrel_TonB_sf"/>
</dbReference>
<dbReference type="Gene3D" id="2.40.170.20">
    <property type="entry name" value="TonB-dependent receptor, beta-barrel domain"/>
    <property type="match status" value="1"/>
</dbReference>
<proteinExistence type="inferred from homology"/>
<feature type="domain" description="TonB-dependent receptor plug" evidence="12">
    <location>
        <begin position="41"/>
        <end position="145"/>
    </location>
</feature>
<evidence type="ECO:0000256" key="2">
    <source>
        <dbReference type="ARBA" id="ARBA00022448"/>
    </source>
</evidence>
<keyword evidence="3 9" id="KW-1134">Transmembrane beta strand</keyword>
<evidence type="ECO:0000256" key="10">
    <source>
        <dbReference type="RuleBase" id="RU003357"/>
    </source>
</evidence>
<evidence type="ECO:0000256" key="7">
    <source>
        <dbReference type="ARBA" id="ARBA00023136"/>
    </source>
</evidence>
<organism evidence="13 14">
    <name type="scientific">Fusobacterium hominis</name>
    <dbReference type="NCBI Taxonomy" id="2764326"/>
    <lineage>
        <taxon>Bacteria</taxon>
        <taxon>Fusobacteriati</taxon>
        <taxon>Fusobacteriota</taxon>
        <taxon>Fusobacteriia</taxon>
        <taxon>Fusobacteriales</taxon>
        <taxon>Fusobacteriaceae</taxon>
        <taxon>Fusobacterium</taxon>
    </lineage>
</organism>
<dbReference type="Proteomes" id="UP000515913">
    <property type="component" value="Chromosome"/>
</dbReference>
<dbReference type="EMBL" id="CP060637">
    <property type="protein sequence ID" value="QNM14384.1"/>
    <property type="molecule type" value="Genomic_DNA"/>
</dbReference>
<evidence type="ECO:0000256" key="8">
    <source>
        <dbReference type="ARBA" id="ARBA00023237"/>
    </source>
</evidence>
<dbReference type="InterPro" id="IPR039426">
    <property type="entry name" value="TonB-dep_rcpt-like"/>
</dbReference>
<dbReference type="Pfam" id="PF07715">
    <property type="entry name" value="Plug"/>
    <property type="match status" value="1"/>
</dbReference>
<gene>
    <name evidence="13" type="ORF">H9Q81_05175</name>
</gene>
<evidence type="ECO:0000256" key="4">
    <source>
        <dbReference type="ARBA" id="ARBA00022692"/>
    </source>
</evidence>
<dbReference type="PROSITE" id="PS52016">
    <property type="entry name" value="TONB_DEPENDENT_REC_3"/>
    <property type="match status" value="1"/>
</dbReference>
<dbReference type="PANTHER" id="PTHR30069">
    <property type="entry name" value="TONB-DEPENDENT OUTER MEMBRANE RECEPTOR"/>
    <property type="match status" value="1"/>
</dbReference>
<dbReference type="InterPro" id="IPR010917">
    <property type="entry name" value="TonB_rcpt_CS"/>
</dbReference>
<keyword evidence="7 9" id="KW-0472">Membrane</keyword>
<dbReference type="InterPro" id="IPR037066">
    <property type="entry name" value="Plug_dom_sf"/>
</dbReference>
<evidence type="ECO:0000259" key="11">
    <source>
        <dbReference type="Pfam" id="PF00593"/>
    </source>
</evidence>
<sequence>MKKIILLLGILNTLVVANEISLDKSTITSTTGFTENISKENKNVIIIGKEDISKKEYHNLEEVLNNTPNVMVQQTYFGPIVDLRGNGERAISRVKVLVDGIAINPIDDSMGTLPINTIPLNNIERIEVIPGGGAVLNGSGTAGGVVNIITKSTEKKDYFSLNYGNSSYQTNQTSLSTGYNVTDKLYVYGGFSHLNGKGYRQKDSKENNSFNGGFEYQLTSNQKIRFQGSNFKENNDTSTSILKTELAKERKKAGYLVESNSSRKSYSLEYELKATDNLVFLTTLYTQKFKRNFTEHSKMDEYKMDKIGKMPFSLVGYNLPVKMLGSFDEDTKGIKLKSKYSYDKGNLILGYEYSKTNLKRTSDIFTNGKFFPAISKVNNKLMGINADIHIDILNDVYKENNSLFGLNKYNLSDNLSLITGLRYEHSKLGGNRVNNTYVDTSFMPTIKSNKNINSTDTENNFAGEIGLSYSYSDTGTVFTRYERGFISPMPGQITDKTQNGIYVPNNLKSETSDNFEVGVRDFVGNTYLSWTIFTSFTEDEITLIQGNTHNPATKWWSYKNLGKTRRLGTEILAEQYLGNLTLTQGITLINTKITKGEYKGDKVPLAPESKITLKALYQFNDNINAGLSFNYVGKSTIREYNKNDKSFVTNISSYHFTDLTIQYKFNENFIINAGINNIFNNKYNFSETKNYAIPAPERNYYIGGTISF</sequence>
<keyword evidence="4 9" id="KW-0812">Transmembrane</keyword>
<name>A0A7G9GUA2_9FUSO</name>
<evidence type="ECO:0000256" key="1">
    <source>
        <dbReference type="ARBA" id="ARBA00004571"/>
    </source>
</evidence>